<dbReference type="GO" id="GO:0008270">
    <property type="term" value="F:zinc ion binding"/>
    <property type="evidence" value="ECO:0007669"/>
    <property type="project" value="UniProtKB-KW"/>
</dbReference>
<dbReference type="EMBL" id="JBBCAQ010000010">
    <property type="protein sequence ID" value="KAK7601566.1"/>
    <property type="molecule type" value="Genomic_DNA"/>
</dbReference>
<evidence type="ECO:0000313" key="10">
    <source>
        <dbReference type="EMBL" id="KAK7601566.1"/>
    </source>
</evidence>
<keyword evidence="3" id="KW-0479">Metal-binding</keyword>
<sequence>MSEGGGEALGPTFVAPGSFQSPQPPTPSSTVPDAGGGADPNSKSTSSSSLPPFSTFTVAESVSEGLGLRLGPDAFGQEPYSRFEFHTYNEEGLPTRLLERPDNIHLLIPQPQYRPWESKPMDSTTITTPDGYPAKMYEYSSSQIPSKLPSLGTQFSVFPVDANGIGSDTISLTTLTPASLSPPNNSSSLPGFPVINRSYPLVPVPTPPVQFLDDRSMQLFPSPTLSNVQYQQLGSSGITQGNFVTHSQPSHKATLVTVVNQEPGIPFVTPPQPIYHIQNHGMLEHETSIKAEDSSVSPSPRNVLDSRKKERRKPRTSSTPLEAAIESDGVGSSSVESSGQVAAISSTANFNKRSLMQQQGMGPMGANVSAGNGPPGSGEECENGPGEKQTKKKRKRCGECIGCKLKDNCNNCAPCRNDKSHQICKMRRCEKLTDKKVSVVSAYGFGL</sequence>
<dbReference type="InterPro" id="IPR002857">
    <property type="entry name" value="Znf_CXXC"/>
</dbReference>
<feature type="region of interest" description="Disordered" evidence="8">
    <location>
        <begin position="1"/>
        <end position="53"/>
    </location>
</feature>
<evidence type="ECO:0000256" key="4">
    <source>
        <dbReference type="ARBA" id="ARBA00022771"/>
    </source>
</evidence>
<evidence type="ECO:0000256" key="6">
    <source>
        <dbReference type="ARBA" id="ARBA00023125"/>
    </source>
</evidence>
<evidence type="ECO:0000256" key="5">
    <source>
        <dbReference type="ARBA" id="ARBA00022833"/>
    </source>
</evidence>
<evidence type="ECO:0000256" key="7">
    <source>
        <dbReference type="PROSITE-ProRule" id="PRU00509"/>
    </source>
</evidence>
<dbReference type="InterPro" id="IPR040388">
    <property type="entry name" value="CXXC4/CXXC5"/>
</dbReference>
<keyword evidence="5" id="KW-0862">Zinc</keyword>
<evidence type="ECO:0000259" key="9">
    <source>
        <dbReference type="PROSITE" id="PS51058"/>
    </source>
</evidence>
<feature type="compositionally biased region" description="Low complexity" evidence="8">
    <location>
        <begin position="326"/>
        <end position="335"/>
    </location>
</feature>
<keyword evidence="11" id="KW-1185">Reference proteome</keyword>
<evidence type="ECO:0000256" key="1">
    <source>
        <dbReference type="ARBA" id="ARBA00004496"/>
    </source>
</evidence>
<dbReference type="GO" id="GO:0005634">
    <property type="term" value="C:nucleus"/>
    <property type="evidence" value="ECO:0007669"/>
    <property type="project" value="TreeGrafter"/>
</dbReference>
<feature type="region of interest" description="Disordered" evidence="8">
    <location>
        <begin position="370"/>
        <end position="390"/>
    </location>
</feature>
<feature type="domain" description="CXXC-type" evidence="9">
    <location>
        <begin position="390"/>
        <end position="430"/>
    </location>
</feature>
<protein>
    <recommendedName>
        <fullName evidence="9">CXXC-type domain-containing protein</fullName>
    </recommendedName>
</protein>
<comment type="caution">
    <text evidence="10">The sequence shown here is derived from an EMBL/GenBank/DDBJ whole genome shotgun (WGS) entry which is preliminary data.</text>
</comment>
<dbReference type="PANTHER" id="PTHR13419">
    <property type="entry name" value="ZINC FINGER-CONTAINING"/>
    <property type="match status" value="1"/>
</dbReference>
<dbReference type="Proteomes" id="UP001367676">
    <property type="component" value="Unassembled WGS sequence"/>
</dbReference>
<gene>
    <name evidence="10" type="ORF">V9T40_009007</name>
</gene>
<keyword evidence="6" id="KW-0238">DNA-binding</keyword>
<dbReference type="GO" id="GO:0008327">
    <property type="term" value="F:methyl-CpG binding"/>
    <property type="evidence" value="ECO:0007669"/>
    <property type="project" value="TreeGrafter"/>
</dbReference>
<feature type="compositionally biased region" description="Low complexity" evidence="8">
    <location>
        <begin position="42"/>
        <end position="53"/>
    </location>
</feature>
<keyword evidence="2" id="KW-0963">Cytoplasm</keyword>
<reference evidence="10 11" key="1">
    <citation type="submission" date="2024-03" db="EMBL/GenBank/DDBJ databases">
        <title>Adaptation during the transition from Ophiocordyceps entomopathogen to insect associate is accompanied by gene loss and intensified selection.</title>
        <authorList>
            <person name="Ward C.M."/>
            <person name="Onetto C.A."/>
            <person name="Borneman A.R."/>
        </authorList>
    </citation>
    <scope>NUCLEOTIDE SEQUENCE [LARGE SCALE GENOMIC DNA]</scope>
    <source>
        <strain evidence="10">AWRI1</strain>
        <tissue evidence="10">Single Adult Female</tissue>
    </source>
</reference>
<evidence type="ECO:0000256" key="3">
    <source>
        <dbReference type="ARBA" id="ARBA00022723"/>
    </source>
</evidence>
<dbReference type="PROSITE" id="PS51058">
    <property type="entry name" value="ZF_CXXC"/>
    <property type="match status" value="1"/>
</dbReference>
<name>A0AAN9Y746_9HEMI</name>
<comment type="subcellular location">
    <subcellularLocation>
        <location evidence="1">Cytoplasm</location>
    </subcellularLocation>
</comment>
<feature type="region of interest" description="Disordered" evidence="8">
    <location>
        <begin position="289"/>
        <end position="335"/>
    </location>
</feature>
<evidence type="ECO:0000256" key="2">
    <source>
        <dbReference type="ARBA" id="ARBA00022490"/>
    </source>
</evidence>
<evidence type="ECO:0000313" key="11">
    <source>
        <dbReference type="Proteomes" id="UP001367676"/>
    </source>
</evidence>
<accession>A0AAN9Y746</accession>
<dbReference type="PANTHER" id="PTHR13419:SF0">
    <property type="entry name" value="CXXC-TYPE DOMAIN-CONTAINING PROTEIN"/>
    <property type="match status" value="1"/>
</dbReference>
<dbReference type="GO" id="GO:0005737">
    <property type="term" value="C:cytoplasm"/>
    <property type="evidence" value="ECO:0007669"/>
    <property type="project" value="UniProtKB-SubCell"/>
</dbReference>
<keyword evidence="4 7" id="KW-0863">Zinc-finger</keyword>
<dbReference type="AlphaFoldDB" id="A0AAN9Y746"/>
<organism evidence="10 11">
    <name type="scientific">Parthenolecanium corni</name>
    <dbReference type="NCBI Taxonomy" id="536013"/>
    <lineage>
        <taxon>Eukaryota</taxon>
        <taxon>Metazoa</taxon>
        <taxon>Ecdysozoa</taxon>
        <taxon>Arthropoda</taxon>
        <taxon>Hexapoda</taxon>
        <taxon>Insecta</taxon>
        <taxon>Pterygota</taxon>
        <taxon>Neoptera</taxon>
        <taxon>Paraneoptera</taxon>
        <taxon>Hemiptera</taxon>
        <taxon>Sternorrhyncha</taxon>
        <taxon>Coccoidea</taxon>
        <taxon>Coccidae</taxon>
        <taxon>Parthenolecanium</taxon>
    </lineage>
</organism>
<evidence type="ECO:0000256" key="8">
    <source>
        <dbReference type="SAM" id="MobiDB-lite"/>
    </source>
</evidence>
<proteinExistence type="predicted"/>